<dbReference type="Pfam" id="PF08592">
    <property type="entry name" value="Anthrone_oxy"/>
    <property type="match status" value="1"/>
</dbReference>
<dbReference type="InParanoid" id="A0A317XLL5"/>
<protein>
    <recommendedName>
        <fullName evidence="4">DUF1772-domain-containing protein</fullName>
    </recommendedName>
</protein>
<accession>A0A317XLL5</accession>
<evidence type="ECO:0000256" key="1">
    <source>
        <dbReference type="SAM" id="Phobius"/>
    </source>
</evidence>
<reference evidence="2 3" key="1">
    <citation type="journal article" date="2018" name="Mol. Biol. Evol.">
        <title>Broad Genomic Sampling Reveals a Smut Pathogenic Ancestry of the Fungal Clade Ustilaginomycotina.</title>
        <authorList>
            <person name="Kijpornyongpan T."/>
            <person name="Mondo S.J."/>
            <person name="Barry K."/>
            <person name="Sandor L."/>
            <person name="Lee J."/>
            <person name="Lipzen A."/>
            <person name="Pangilinan J."/>
            <person name="LaButti K."/>
            <person name="Hainaut M."/>
            <person name="Henrissat B."/>
            <person name="Grigoriev I.V."/>
            <person name="Spatafora J.W."/>
            <person name="Aime M.C."/>
        </authorList>
    </citation>
    <scope>NUCLEOTIDE SEQUENCE [LARGE SCALE GENOMIC DNA]</scope>
    <source>
        <strain evidence="2 3">MCA 3645</strain>
    </source>
</reference>
<organism evidence="2 3">
    <name type="scientific">Testicularia cyperi</name>
    <dbReference type="NCBI Taxonomy" id="1882483"/>
    <lineage>
        <taxon>Eukaryota</taxon>
        <taxon>Fungi</taxon>
        <taxon>Dikarya</taxon>
        <taxon>Basidiomycota</taxon>
        <taxon>Ustilaginomycotina</taxon>
        <taxon>Ustilaginomycetes</taxon>
        <taxon>Ustilaginales</taxon>
        <taxon>Anthracoideaceae</taxon>
        <taxon>Testicularia</taxon>
    </lineage>
</organism>
<evidence type="ECO:0008006" key="4">
    <source>
        <dbReference type="Google" id="ProtNLM"/>
    </source>
</evidence>
<keyword evidence="1" id="KW-1133">Transmembrane helix</keyword>
<dbReference type="Proteomes" id="UP000246740">
    <property type="component" value="Unassembled WGS sequence"/>
</dbReference>
<gene>
    <name evidence="2" type="ORF">BCV70DRAFT_201490</name>
</gene>
<feature type="transmembrane region" description="Helical" evidence="1">
    <location>
        <begin position="79"/>
        <end position="98"/>
    </location>
</feature>
<evidence type="ECO:0000313" key="3">
    <source>
        <dbReference type="Proteomes" id="UP000246740"/>
    </source>
</evidence>
<feature type="transmembrane region" description="Helical" evidence="1">
    <location>
        <begin position="110"/>
        <end position="130"/>
    </location>
</feature>
<dbReference type="AlphaFoldDB" id="A0A317XLL5"/>
<keyword evidence="1" id="KW-0472">Membrane</keyword>
<proteinExistence type="predicted"/>
<keyword evidence="3" id="KW-1185">Reference proteome</keyword>
<keyword evidence="1" id="KW-0812">Transmembrane</keyword>
<dbReference type="InterPro" id="IPR013901">
    <property type="entry name" value="Anthrone_oxy"/>
</dbReference>
<sequence>MSNSILDTLAARLSTPYAMFLGLGLASSATFTIGMASSNHMGLIPLVADSLLNKPGNAQLGTDGALRAFAWLLPRAFKWFPTSAILATLGFGAAAYTFQPSSRRPNVRPLLVGAVVGMIGINVYSKFLMFPINDKLVAESTARIASDSEIAGLIDTWVKRNVPRFLMSCASLALGTVAMLVS</sequence>
<feature type="transmembrane region" description="Helical" evidence="1">
    <location>
        <begin position="17"/>
        <end position="36"/>
    </location>
</feature>
<dbReference type="EMBL" id="KZ819197">
    <property type="protein sequence ID" value="PWY98692.1"/>
    <property type="molecule type" value="Genomic_DNA"/>
</dbReference>
<name>A0A317XLL5_9BASI</name>
<evidence type="ECO:0000313" key="2">
    <source>
        <dbReference type="EMBL" id="PWY98692.1"/>
    </source>
</evidence>
<feature type="transmembrane region" description="Helical" evidence="1">
    <location>
        <begin position="162"/>
        <end position="181"/>
    </location>
</feature>